<dbReference type="Proteomes" id="UP000199602">
    <property type="component" value="Unassembled WGS sequence"/>
</dbReference>
<dbReference type="AlphaFoldDB" id="A0A1H0GMZ4"/>
<dbReference type="RefSeq" id="WP_159427733.1">
    <property type="nucleotide sequence ID" value="NZ_FNIN01000020.1"/>
</dbReference>
<organism evidence="1 2">
    <name type="scientific">Desulfonauticus submarinus</name>
    <dbReference type="NCBI Taxonomy" id="206665"/>
    <lineage>
        <taxon>Bacteria</taxon>
        <taxon>Pseudomonadati</taxon>
        <taxon>Thermodesulfobacteriota</taxon>
        <taxon>Desulfovibrionia</taxon>
        <taxon>Desulfovibrionales</taxon>
        <taxon>Desulfonauticaceae</taxon>
        <taxon>Desulfonauticus</taxon>
    </lineage>
</organism>
<evidence type="ECO:0000313" key="2">
    <source>
        <dbReference type="Proteomes" id="UP000199602"/>
    </source>
</evidence>
<accession>A0A1H0GMZ4</accession>
<reference evidence="1 2" key="1">
    <citation type="submission" date="2016-10" db="EMBL/GenBank/DDBJ databases">
        <authorList>
            <person name="de Groot N.N."/>
        </authorList>
    </citation>
    <scope>NUCLEOTIDE SEQUENCE [LARGE SCALE GENOMIC DNA]</scope>
    <source>
        <strain evidence="1 2">DSM 15269</strain>
    </source>
</reference>
<dbReference type="Gene3D" id="2.40.128.130">
    <property type="entry name" value="Autotransporter beta-domain"/>
    <property type="match status" value="1"/>
</dbReference>
<name>A0A1H0GMZ4_9BACT</name>
<dbReference type="SUPFAM" id="SSF103515">
    <property type="entry name" value="Autotransporter"/>
    <property type="match status" value="1"/>
</dbReference>
<proteinExistence type="predicted"/>
<gene>
    <name evidence="1" type="ORF">SAMN04488516_12018</name>
</gene>
<feature type="non-terminal residue" evidence="1">
    <location>
        <position position="1"/>
    </location>
</feature>
<dbReference type="EMBL" id="FNIN01000020">
    <property type="protein sequence ID" value="SDO08109.1"/>
    <property type="molecule type" value="Genomic_DNA"/>
</dbReference>
<evidence type="ECO:0000313" key="1">
    <source>
        <dbReference type="EMBL" id="SDO08109.1"/>
    </source>
</evidence>
<dbReference type="InterPro" id="IPR036709">
    <property type="entry name" value="Autotransporte_beta_dom_sf"/>
</dbReference>
<protein>
    <submittedName>
        <fullName evidence="1">Uncharacterized protein</fullName>
    </submittedName>
</protein>
<sequence length="128" mass="14608">RIGYLYLKMDEYKDDAGLKVDKRTSGFLTSRGELNFITKTQKSTLIPRIGIANHKRITGDNKVDMWVAGKKFSEVSLKEEADETYGFIGMNANYFLRSNIKLYTDSEFSFGSHQRRGFHLSLGVIISL</sequence>
<keyword evidence="2" id="KW-1185">Reference proteome</keyword>